<protein>
    <submittedName>
        <fullName evidence="4">EKA-like protein</fullName>
    </submittedName>
</protein>
<feature type="compositionally biased region" description="Basic and acidic residues" evidence="1">
    <location>
        <begin position="530"/>
        <end position="542"/>
    </location>
</feature>
<feature type="compositionally biased region" description="Basic and acidic residues" evidence="1">
    <location>
        <begin position="169"/>
        <end position="184"/>
    </location>
</feature>
<feature type="region of interest" description="Disordered" evidence="1">
    <location>
        <begin position="125"/>
        <end position="231"/>
    </location>
</feature>
<feature type="compositionally biased region" description="Basic and acidic residues" evidence="1">
    <location>
        <begin position="481"/>
        <end position="510"/>
    </location>
</feature>
<reference evidence="4" key="2">
    <citation type="submission" date="2015-08" db="UniProtKB">
        <authorList>
            <consortium name="WormBaseParasite"/>
        </authorList>
    </citation>
    <scope>IDENTIFICATION</scope>
</reference>
<name>A0A0K0G215_STRVS</name>
<feature type="compositionally biased region" description="Basic and acidic residues" evidence="1">
    <location>
        <begin position="424"/>
        <end position="447"/>
    </location>
</feature>
<feature type="compositionally biased region" description="Basic and acidic residues" evidence="1">
    <location>
        <begin position="198"/>
        <end position="219"/>
    </location>
</feature>
<reference evidence="3" key="1">
    <citation type="submission" date="2014-07" db="EMBL/GenBank/DDBJ databases">
        <authorList>
            <person name="Martin A.A"/>
            <person name="De Silva N."/>
        </authorList>
    </citation>
    <scope>NUCLEOTIDE SEQUENCE</scope>
</reference>
<sequence length="623" mass="70292">MNLLVTLIFKISLLLLSIIVSSSSLCSDKGNGKIHKHGGRKSKRKVLSSDDDSDSGQEEHALQRRKKMVTKKRSKNLKNVRDSSRVGIVNQEEIKDVNINKQTSIGTQVYHGKNPIFSDIEEKTQFLPPESEKNTSTRDELTDKSLKDTSVKSFNPSENSKNPVSSLKESVKEVEKVSGKEVKSKKEKLRKKKSKSLNSDRGEGDSLKDKIKTSDKELVVPKSPVNVKDGLKGKTVISMEEVESSRRDKNDKIRMKKSVYVMDEKFTKRVSIKENKSIRDKPTDGSVKKNLHSDYVDEMLQVKTKSIKSGKTRSGLSKVHPKNINGENFCSEKSPNRERKVKTSSKLGLYGTSPDVNVNSKKGISIKDPKSKKEINNRVRSTANTSKKIITDISKSSIRDQDKEKVDKSKVSLKKQSIKNSELFGKEQKQKPIEDKGEIKSKNSDKKKNTHSNKRGGYEASKNINIKSDKGKTFKLNDNSISEKDKVKPKDSSKKENLESSLKDKIDSSKKKVSKINNDKKLLNNSKKKLPGDSRKIIRSSRESSLPNAPEVKIIDDTDFAKNMGKAMELFDKRRKEKMRSKVKKDEDEEPQSGQSTSEPSNKKKKSVRGSLKKMSKKMFTKK</sequence>
<feature type="compositionally biased region" description="Basic residues" evidence="1">
    <location>
        <begin position="603"/>
        <end position="623"/>
    </location>
</feature>
<feature type="compositionally biased region" description="Basic residues" evidence="1">
    <location>
        <begin position="32"/>
        <end position="46"/>
    </location>
</feature>
<feature type="signal peptide" evidence="2">
    <location>
        <begin position="1"/>
        <end position="24"/>
    </location>
</feature>
<feature type="compositionally biased region" description="Basic residues" evidence="1">
    <location>
        <begin position="63"/>
        <end position="78"/>
    </location>
</feature>
<evidence type="ECO:0000256" key="1">
    <source>
        <dbReference type="SAM" id="MobiDB-lite"/>
    </source>
</evidence>
<feature type="compositionally biased region" description="Polar residues" evidence="1">
    <location>
        <begin position="151"/>
        <end position="163"/>
    </location>
</feature>
<feature type="region of interest" description="Disordered" evidence="1">
    <location>
        <begin position="571"/>
        <end position="623"/>
    </location>
</feature>
<evidence type="ECO:0000313" key="4">
    <source>
        <dbReference type="WBParaSite" id="SVE_1876000.1"/>
    </source>
</evidence>
<feature type="compositionally biased region" description="Basic residues" evidence="1">
    <location>
        <begin position="185"/>
        <end position="195"/>
    </location>
</feature>
<keyword evidence="2" id="KW-0732">Signal</keyword>
<organism evidence="3 4">
    <name type="scientific">Strongyloides venezuelensis</name>
    <name type="common">Threadworm</name>
    <dbReference type="NCBI Taxonomy" id="75913"/>
    <lineage>
        <taxon>Eukaryota</taxon>
        <taxon>Metazoa</taxon>
        <taxon>Ecdysozoa</taxon>
        <taxon>Nematoda</taxon>
        <taxon>Chromadorea</taxon>
        <taxon>Rhabditida</taxon>
        <taxon>Tylenchina</taxon>
        <taxon>Panagrolaimomorpha</taxon>
        <taxon>Strongyloidoidea</taxon>
        <taxon>Strongyloididae</taxon>
        <taxon>Strongyloides</taxon>
    </lineage>
</organism>
<evidence type="ECO:0000256" key="2">
    <source>
        <dbReference type="SAM" id="SignalP"/>
    </source>
</evidence>
<keyword evidence="3" id="KW-1185">Reference proteome</keyword>
<feature type="compositionally biased region" description="Basic and acidic residues" evidence="1">
    <location>
        <begin position="272"/>
        <end position="295"/>
    </location>
</feature>
<feature type="compositionally biased region" description="Low complexity" evidence="1">
    <location>
        <begin position="385"/>
        <end position="396"/>
    </location>
</feature>
<evidence type="ECO:0000313" key="3">
    <source>
        <dbReference type="Proteomes" id="UP000035680"/>
    </source>
</evidence>
<feature type="region of interest" description="Disordered" evidence="1">
    <location>
        <begin position="27"/>
        <end position="84"/>
    </location>
</feature>
<dbReference type="WBParaSite" id="SVE_1876000.1">
    <property type="protein sequence ID" value="SVE_1876000.1"/>
    <property type="gene ID" value="SVE_1876000"/>
</dbReference>
<feature type="chain" id="PRO_5005330665" evidence="2">
    <location>
        <begin position="25"/>
        <end position="623"/>
    </location>
</feature>
<feature type="compositionally biased region" description="Basic and acidic residues" evidence="1">
    <location>
        <begin position="125"/>
        <end position="150"/>
    </location>
</feature>
<feature type="compositionally biased region" description="Basic and acidic residues" evidence="1">
    <location>
        <begin position="397"/>
        <end position="410"/>
    </location>
</feature>
<feature type="region of interest" description="Disordered" evidence="1">
    <location>
        <begin position="272"/>
        <end position="550"/>
    </location>
</feature>
<proteinExistence type="predicted"/>
<dbReference type="Proteomes" id="UP000035680">
    <property type="component" value="Unassembled WGS sequence"/>
</dbReference>
<dbReference type="AlphaFoldDB" id="A0A0K0G215"/>
<feature type="compositionally biased region" description="Basic and acidic residues" evidence="1">
    <location>
        <begin position="365"/>
        <end position="377"/>
    </location>
</feature>
<accession>A0A0K0G215</accession>